<keyword evidence="7" id="KW-0594">Phospholipid biosynthesis</keyword>
<comment type="cofactor">
    <cofactor evidence="1">
        <name>Mg(2+)</name>
        <dbReference type="ChEBI" id="CHEBI:18420"/>
    </cofactor>
</comment>
<comment type="caution">
    <text evidence="10">The sequence shown here is derived from an EMBL/GenBank/DDBJ whole genome shotgun (WGS) entry which is preliminary data.</text>
</comment>
<proteinExistence type="inferred from homology"/>
<dbReference type="GO" id="GO:0008654">
    <property type="term" value="P:phospholipid biosynthetic process"/>
    <property type="evidence" value="ECO:0007669"/>
    <property type="project" value="UniProtKB-KW"/>
</dbReference>
<dbReference type="PANTHER" id="PTHR12358">
    <property type="entry name" value="SPHINGOSINE KINASE"/>
    <property type="match status" value="1"/>
</dbReference>
<reference evidence="10 11" key="1">
    <citation type="submission" date="2014-12" db="EMBL/GenBank/DDBJ databases">
        <title>Draft genome sequences of 29 type strains of Enterococci.</title>
        <authorList>
            <person name="Zhong Z."/>
            <person name="Sun Z."/>
            <person name="Liu W."/>
            <person name="Zhang W."/>
            <person name="Zhang H."/>
        </authorList>
    </citation>
    <scope>NUCLEOTIDE SEQUENCE [LARGE SCALE GENOMIC DNA]</scope>
    <source>
        <strain evidence="10 11">DSM 17690</strain>
    </source>
</reference>
<evidence type="ECO:0000256" key="6">
    <source>
        <dbReference type="ARBA" id="ARBA00022840"/>
    </source>
</evidence>
<dbReference type="InterPro" id="IPR050187">
    <property type="entry name" value="Lipid_Phosphate_FormReg"/>
</dbReference>
<dbReference type="InterPro" id="IPR017438">
    <property type="entry name" value="ATP-NAD_kinase_N"/>
</dbReference>
<keyword evidence="7" id="KW-0443">Lipid metabolism</keyword>
<name>A0A1L8QNG1_9ENTE</name>
<evidence type="ECO:0000313" key="11">
    <source>
        <dbReference type="Proteomes" id="UP000182149"/>
    </source>
</evidence>
<dbReference type="STRING" id="328396.RU93_GL001263"/>
<dbReference type="Gene3D" id="2.60.200.40">
    <property type="match status" value="1"/>
</dbReference>
<evidence type="ECO:0000256" key="2">
    <source>
        <dbReference type="ARBA" id="ARBA00005983"/>
    </source>
</evidence>
<evidence type="ECO:0000256" key="4">
    <source>
        <dbReference type="ARBA" id="ARBA00022741"/>
    </source>
</evidence>
<keyword evidence="4" id="KW-0547">Nucleotide-binding</keyword>
<keyword evidence="8" id="KW-1208">Phospholipid metabolism</keyword>
<keyword evidence="6" id="KW-0067">ATP-binding</keyword>
<dbReference type="GO" id="GO:0016301">
    <property type="term" value="F:kinase activity"/>
    <property type="evidence" value="ECO:0007669"/>
    <property type="project" value="UniProtKB-KW"/>
</dbReference>
<evidence type="ECO:0000256" key="3">
    <source>
        <dbReference type="ARBA" id="ARBA00022679"/>
    </source>
</evidence>
<keyword evidence="3" id="KW-0808">Transferase</keyword>
<dbReference type="InterPro" id="IPR045540">
    <property type="entry name" value="YegS/DAGK_C"/>
</dbReference>
<dbReference type="InterPro" id="IPR016064">
    <property type="entry name" value="NAD/diacylglycerol_kinase_sf"/>
</dbReference>
<gene>
    <name evidence="10" type="ORF">RU93_GL001263</name>
</gene>
<organism evidence="10 11">
    <name type="scientific">Enterococcus aquimarinus</name>
    <dbReference type="NCBI Taxonomy" id="328396"/>
    <lineage>
        <taxon>Bacteria</taxon>
        <taxon>Bacillati</taxon>
        <taxon>Bacillota</taxon>
        <taxon>Bacilli</taxon>
        <taxon>Lactobacillales</taxon>
        <taxon>Enterococcaceae</taxon>
        <taxon>Enterococcus</taxon>
    </lineage>
</organism>
<dbReference type="InterPro" id="IPR001206">
    <property type="entry name" value="Diacylglycerol_kinase_cat_dom"/>
</dbReference>
<dbReference type="InterPro" id="IPR005218">
    <property type="entry name" value="Diacylglycerol/lipid_kinase"/>
</dbReference>
<accession>A0A1L8QNG1</accession>
<evidence type="ECO:0000313" key="10">
    <source>
        <dbReference type="EMBL" id="OJG09019.1"/>
    </source>
</evidence>
<dbReference type="GO" id="GO:0005524">
    <property type="term" value="F:ATP binding"/>
    <property type="evidence" value="ECO:0007669"/>
    <property type="project" value="UniProtKB-KW"/>
</dbReference>
<feature type="domain" description="DAGKc" evidence="9">
    <location>
        <begin position="1"/>
        <end position="147"/>
    </location>
</feature>
<dbReference type="PANTHER" id="PTHR12358:SF54">
    <property type="entry name" value="SPHINGOSINE KINASE RELATED PROTEIN"/>
    <property type="match status" value="1"/>
</dbReference>
<evidence type="ECO:0000259" key="9">
    <source>
        <dbReference type="PROSITE" id="PS50146"/>
    </source>
</evidence>
<evidence type="ECO:0000256" key="7">
    <source>
        <dbReference type="ARBA" id="ARBA00023209"/>
    </source>
</evidence>
<dbReference type="EMBL" id="JXKD01000022">
    <property type="protein sequence ID" value="OJG09019.1"/>
    <property type="molecule type" value="Genomic_DNA"/>
</dbReference>
<comment type="similarity">
    <text evidence="2">Belongs to the diacylglycerol/lipid kinase family.</text>
</comment>
<evidence type="ECO:0000256" key="1">
    <source>
        <dbReference type="ARBA" id="ARBA00001946"/>
    </source>
</evidence>
<keyword evidence="5 10" id="KW-0418">Kinase</keyword>
<dbReference type="SUPFAM" id="SSF111331">
    <property type="entry name" value="NAD kinase/diacylglycerol kinase-like"/>
    <property type="match status" value="1"/>
</dbReference>
<dbReference type="AlphaFoldDB" id="A0A1L8QNG1"/>
<dbReference type="Pfam" id="PF00781">
    <property type="entry name" value="DAGK_cat"/>
    <property type="match status" value="1"/>
</dbReference>
<keyword evidence="7" id="KW-0444">Lipid biosynthesis</keyword>
<dbReference type="Pfam" id="PF19279">
    <property type="entry name" value="YegS_C"/>
    <property type="match status" value="1"/>
</dbReference>
<dbReference type="SMART" id="SM00046">
    <property type="entry name" value="DAGKc"/>
    <property type="match status" value="1"/>
</dbReference>
<protein>
    <submittedName>
        <fullName evidence="10">YegS BmrU family lipid kinase</fullName>
    </submittedName>
</protein>
<keyword evidence="11" id="KW-1185">Reference proteome</keyword>
<evidence type="ECO:0000256" key="8">
    <source>
        <dbReference type="ARBA" id="ARBA00023264"/>
    </source>
</evidence>
<dbReference type="PROSITE" id="PS50146">
    <property type="entry name" value="DAGK"/>
    <property type="match status" value="1"/>
</dbReference>
<dbReference type="NCBIfam" id="TIGR00147">
    <property type="entry name" value="YegS/Rv2252/BmrU family lipid kinase"/>
    <property type="match status" value="1"/>
</dbReference>
<evidence type="ECO:0000256" key="5">
    <source>
        <dbReference type="ARBA" id="ARBA00022777"/>
    </source>
</evidence>
<sequence>MLTFHYHIIINPASGGGSGKQAGNDIIELLKKNQFLFSTYFTQYPGHERLFAKELIESTLVPWEEESIPSDHPFPLLIVLGGDGTLHQVIDECHRLDSEVPIAYIPAGSGNDFARGFDLSREAIKAFWNIVKTKEPQTISILSYHEQISGTTGIALNNIGIGIDGAVIHQTTQKETKKHLKKFKLNSMAYIVSVLSVLFKQSGFPILVEANGQEWNFKKAFLCTITNHPYFGGGIAIAPSANNNIPEFEFVLVERHSLFKIFFLIGMLIFKKQEKSKDFVHFATSKLRLTSTVPQYGQADGELLPESSFDLVVTPITQQMWFC</sequence>
<dbReference type="Proteomes" id="UP000182149">
    <property type="component" value="Unassembled WGS sequence"/>
</dbReference>
<dbReference type="Gene3D" id="3.40.50.10330">
    <property type="entry name" value="Probable inorganic polyphosphate/atp-NAD kinase, domain 1"/>
    <property type="match status" value="1"/>
</dbReference>